<sequence length="234" mass="25845">MRLSIYSLFIAALGVFMASCSMDNYVAPNSDFKGRIVYKGEPINVEANQVRFQLWEPGWGKLAPIDVAITQEGNYSAVLFTGKYKMLFPKGEGPFMTNVINTTVKDTLYIDLKGSQTMDIEVMPYYMLRNASFSKGENKVAASCKIDKIITDANAKNIERVSLYINKTQFVSGANNIATTNIAGSAITDLSNVNLTVDIPTISPAQNYVFARIGVKISGVEDMIFSPVQKIQYK</sequence>
<feature type="signal peptide" evidence="1">
    <location>
        <begin position="1"/>
        <end position="18"/>
    </location>
</feature>
<organism evidence="4 5">
    <name type="scientific">Arcicella gelida</name>
    <dbReference type="NCBI Taxonomy" id="2984195"/>
    <lineage>
        <taxon>Bacteria</taxon>
        <taxon>Pseudomonadati</taxon>
        <taxon>Bacteroidota</taxon>
        <taxon>Cytophagia</taxon>
        <taxon>Cytophagales</taxon>
        <taxon>Flectobacillaceae</taxon>
        <taxon>Arcicella</taxon>
    </lineage>
</organism>
<dbReference type="Proteomes" id="UP001303899">
    <property type="component" value="Unassembled WGS sequence"/>
</dbReference>
<keyword evidence="5" id="KW-1185">Reference proteome</keyword>
<evidence type="ECO:0000256" key="1">
    <source>
        <dbReference type="SAM" id="SignalP"/>
    </source>
</evidence>
<evidence type="ECO:0000313" key="4">
    <source>
        <dbReference type="EMBL" id="MEA5404836.1"/>
    </source>
</evidence>
<dbReference type="EMBL" id="JAYGIL010000026">
    <property type="protein sequence ID" value="MEA5404836.1"/>
    <property type="molecule type" value="Genomic_DNA"/>
</dbReference>
<comment type="caution">
    <text evidence="4">The sequence shown here is derived from an EMBL/GenBank/DDBJ whole genome shotgun (WGS) entry which is preliminary data.</text>
</comment>
<dbReference type="Gene3D" id="2.60.40.2060">
    <property type="match status" value="1"/>
</dbReference>
<dbReference type="RefSeq" id="WP_323698271.1">
    <property type="nucleotide sequence ID" value="NZ_JAYGIL010000026.1"/>
</dbReference>
<name>A0ABU5S8P7_9BACT</name>
<accession>A0ABU5S8P7</accession>
<feature type="domain" description="DUF3823" evidence="3">
    <location>
        <begin position="126"/>
        <end position="230"/>
    </location>
</feature>
<reference evidence="4 5" key="1">
    <citation type="submission" date="2023-12" db="EMBL/GenBank/DDBJ databases">
        <title>Novel species of the genus Arcicella isolated from rivers.</title>
        <authorList>
            <person name="Lu H."/>
        </authorList>
    </citation>
    <scope>NUCLEOTIDE SEQUENCE [LARGE SCALE GENOMIC DNA]</scope>
    <source>
        <strain evidence="4 5">DC2W</strain>
    </source>
</reference>
<gene>
    <name evidence="4" type="ORF">VB776_18015</name>
</gene>
<keyword evidence="1" id="KW-0732">Signal</keyword>
<dbReference type="PROSITE" id="PS51257">
    <property type="entry name" value="PROKAR_LIPOPROTEIN"/>
    <property type="match status" value="1"/>
</dbReference>
<dbReference type="InterPro" id="IPR024278">
    <property type="entry name" value="DUF3823_N"/>
</dbReference>
<evidence type="ECO:0000259" key="2">
    <source>
        <dbReference type="Pfam" id="PF12866"/>
    </source>
</evidence>
<feature type="chain" id="PRO_5045214517" evidence="1">
    <location>
        <begin position="19"/>
        <end position="234"/>
    </location>
</feature>
<dbReference type="Pfam" id="PF18003">
    <property type="entry name" value="DUF3823_C"/>
    <property type="match status" value="1"/>
</dbReference>
<dbReference type="InterPro" id="IPR041186">
    <property type="entry name" value="DUF3823_C"/>
</dbReference>
<protein>
    <submittedName>
        <fullName evidence="4">DUF3823 domain-containing protein</fullName>
    </submittedName>
</protein>
<evidence type="ECO:0000259" key="3">
    <source>
        <dbReference type="Pfam" id="PF18003"/>
    </source>
</evidence>
<dbReference type="Pfam" id="PF12866">
    <property type="entry name" value="DUF3823"/>
    <property type="match status" value="1"/>
</dbReference>
<evidence type="ECO:0000313" key="5">
    <source>
        <dbReference type="Proteomes" id="UP001303899"/>
    </source>
</evidence>
<feature type="domain" description="DUF3823" evidence="2">
    <location>
        <begin position="31"/>
        <end position="123"/>
    </location>
</feature>
<proteinExistence type="predicted"/>
<dbReference type="Gene3D" id="2.60.40.1120">
    <property type="entry name" value="Carboxypeptidase-like, regulatory domain"/>
    <property type="match status" value="1"/>
</dbReference>